<dbReference type="Proteomes" id="UP000295008">
    <property type="component" value="Unassembled WGS sequence"/>
</dbReference>
<dbReference type="OrthoDB" id="5621871at2"/>
<dbReference type="RefSeq" id="WP_132014877.1">
    <property type="nucleotide sequence ID" value="NZ_SLUN01000016.1"/>
</dbReference>
<dbReference type="AlphaFoldDB" id="A0A4R1RIJ1"/>
<dbReference type="Pfam" id="PF09704">
    <property type="entry name" value="Cas_Cas5d"/>
    <property type="match status" value="1"/>
</dbReference>
<reference evidence="2 3" key="1">
    <citation type="submission" date="2019-03" db="EMBL/GenBank/DDBJ databases">
        <title>Genomic Encyclopedia of Type Strains, Phase IV (KMG-IV): sequencing the most valuable type-strain genomes for metagenomic binning, comparative biology and taxonomic classification.</title>
        <authorList>
            <person name="Goeker M."/>
        </authorList>
    </citation>
    <scope>NUCLEOTIDE SEQUENCE [LARGE SCALE GENOMIC DNA]</scope>
    <source>
        <strain evidence="2 3">LX-B</strain>
    </source>
</reference>
<keyword evidence="3" id="KW-1185">Reference proteome</keyword>
<name>A0A4R1RIJ1_HYDET</name>
<dbReference type="InterPro" id="IPR013422">
    <property type="entry name" value="CRISPR-assoc_prot_Cas5_N"/>
</dbReference>
<dbReference type="CDD" id="cd09752">
    <property type="entry name" value="Cas5_I-C"/>
    <property type="match status" value="1"/>
</dbReference>
<evidence type="ECO:0000256" key="1">
    <source>
        <dbReference type="ARBA" id="ARBA00023118"/>
    </source>
</evidence>
<dbReference type="GO" id="GO:0043571">
    <property type="term" value="P:maintenance of CRISPR repeat elements"/>
    <property type="evidence" value="ECO:0007669"/>
    <property type="project" value="InterPro"/>
</dbReference>
<protein>
    <submittedName>
        <fullName evidence="2">CRISPR-associated Cas5d family protein</fullName>
    </submittedName>
</protein>
<dbReference type="InterPro" id="IPR021124">
    <property type="entry name" value="CRISPR-assoc_prot_Cas5"/>
</dbReference>
<keyword evidence="1" id="KW-0051">Antiviral defense</keyword>
<organism evidence="2 3">
    <name type="scientific">Hydrogenispora ethanolica</name>
    <dbReference type="NCBI Taxonomy" id="1082276"/>
    <lineage>
        <taxon>Bacteria</taxon>
        <taxon>Bacillati</taxon>
        <taxon>Bacillota</taxon>
        <taxon>Hydrogenispora</taxon>
    </lineage>
</organism>
<dbReference type="GO" id="GO:0051607">
    <property type="term" value="P:defense response to virus"/>
    <property type="evidence" value="ECO:0007669"/>
    <property type="project" value="UniProtKB-KW"/>
</dbReference>
<gene>
    <name evidence="2" type="ORF">EDC14_101644</name>
</gene>
<dbReference type="NCBIfam" id="TIGR02593">
    <property type="entry name" value="CRISPR_cas5"/>
    <property type="match status" value="1"/>
</dbReference>
<evidence type="ECO:0000313" key="3">
    <source>
        <dbReference type="Proteomes" id="UP000295008"/>
    </source>
</evidence>
<evidence type="ECO:0000313" key="2">
    <source>
        <dbReference type="EMBL" id="TCL65914.1"/>
    </source>
</evidence>
<comment type="caution">
    <text evidence="2">The sequence shown here is derived from an EMBL/GenBank/DDBJ whole genome shotgun (WGS) entry which is preliminary data.</text>
</comment>
<accession>A0A4R1RIJ1</accession>
<dbReference type="EMBL" id="SLUN01000016">
    <property type="protein sequence ID" value="TCL65914.1"/>
    <property type="molecule type" value="Genomic_DNA"/>
</dbReference>
<sequence>MRYRNTVEFVVFGKYALFSDPITRVGGEKFSYQVPTYQALKGILESVYWKPTLIWYVDEIRVINKIQTQSKGIRPIKYSSEGNDLAYYTYLKDVCYQVRAHFDWNMNRPEFADDRNENKHHNIAKRMIERGGRRDIFLGTRECQGYVKPCVFGEGASFYDNYGEIDFGLMVHGFDYPDETGKDEMFVRLWRNAVMKDGRIVFPLPFEDSPEIVRRFIKPMKKKEFIIGENFLGLDEPGIDELLSREVRIHELDAESL</sequence>
<proteinExistence type="predicted"/>
<dbReference type="NCBIfam" id="TIGR01876">
    <property type="entry name" value="cas_Cas5d"/>
    <property type="match status" value="1"/>
</dbReference>
<dbReference type="GO" id="GO:0004519">
    <property type="term" value="F:endonuclease activity"/>
    <property type="evidence" value="ECO:0007669"/>
    <property type="project" value="InterPro"/>
</dbReference>
<dbReference type="Gene3D" id="3.30.70.2660">
    <property type="match status" value="1"/>
</dbReference>
<dbReference type="InterPro" id="IPR010155">
    <property type="entry name" value="CRISPR-assoc_prot_Cas5d"/>
</dbReference>